<dbReference type="InterPro" id="IPR027417">
    <property type="entry name" value="P-loop_NTPase"/>
</dbReference>
<organism evidence="1 2">
    <name type="scientific">Brasilonema bromeliae SPC951</name>
    <dbReference type="NCBI Taxonomy" id="385972"/>
    <lineage>
        <taxon>Bacteria</taxon>
        <taxon>Bacillati</taxon>
        <taxon>Cyanobacteriota</taxon>
        <taxon>Cyanophyceae</taxon>
        <taxon>Nostocales</taxon>
        <taxon>Scytonemataceae</taxon>
        <taxon>Brasilonema</taxon>
        <taxon>Bromeliae group (in: Brasilonema)</taxon>
    </lineage>
</organism>
<protein>
    <submittedName>
        <fullName evidence="1">ATP-binding protein</fullName>
    </submittedName>
</protein>
<dbReference type="SUPFAM" id="SSF52540">
    <property type="entry name" value="P-loop containing nucleoside triphosphate hydrolases"/>
    <property type="match status" value="1"/>
</dbReference>
<keyword evidence="1" id="KW-0547">Nucleotide-binding</keyword>
<keyword evidence="1" id="KW-0067">ATP-binding</keyword>
<dbReference type="EMBL" id="QMEB01000296">
    <property type="protein sequence ID" value="NMG22692.1"/>
    <property type="molecule type" value="Genomic_DNA"/>
</dbReference>
<keyword evidence="2" id="KW-1185">Reference proteome</keyword>
<accession>A0ABX1PDY0</accession>
<gene>
    <name evidence="1" type="ORF">DP116_25915</name>
</gene>
<feature type="non-terminal residue" evidence="1">
    <location>
        <position position="111"/>
    </location>
</feature>
<name>A0ABX1PDY0_9CYAN</name>
<reference evidence="1 2" key="1">
    <citation type="submission" date="2018-06" db="EMBL/GenBank/DDBJ databases">
        <title>Comparative genomics of Brasilonema spp. strains.</title>
        <authorList>
            <person name="Alvarenga D.O."/>
            <person name="Fiore M.F."/>
            <person name="Varani A.M."/>
        </authorList>
    </citation>
    <scope>NUCLEOTIDE SEQUENCE [LARGE SCALE GENOMIC DNA]</scope>
    <source>
        <strain evidence="1 2">SPC951</strain>
    </source>
</reference>
<sequence length="111" mass="12724">MKTPPSQAPINSASYPTEFQQVILEKSQNFIGREFIFTAITDFLHRHKRGYFTIVGVPGSGKSAILAKYVTENYHVIYYNAQIVGKNRAEEFLRDVCTQLIEWLHNFPSTP</sequence>
<evidence type="ECO:0000313" key="1">
    <source>
        <dbReference type="EMBL" id="NMG22692.1"/>
    </source>
</evidence>
<evidence type="ECO:0000313" key="2">
    <source>
        <dbReference type="Proteomes" id="UP000718564"/>
    </source>
</evidence>
<dbReference type="GO" id="GO:0005524">
    <property type="term" value="F:ATP binding"/>
    <property type="evidence" value="ECO:0007669"/>
    <property type="project" value="UniProtKB-KW"/>
</dbReference>
<dbReference type="Proteomes" id="UP000718564">
    <property type="component" value="Unassembled WGS sequence"/>
</dbReference>
<proteinExistence type="predicted"/>
<comment type="caution">
    <text evidence="1">The sequence shown here is derived from an EMBL/GenBank/DDBJ whole genome shotgun (WGS) entry which is preliminary data.</text>
</comment>
<dbReference type="Gene3D" id="3.40.50.300">
    <property type="entry name" value="P-loop containing nucleotide triphosphate hydrolases"/>
    <property type="match status" value="1"/>
</dbReference>